<dbReference type="SMART" id="SM00476">
    <property type="entry name" value="DNaseIc"/>
    <property type="match status" value="1"/>
</dbReference>
<keyword evidence="5" id="KW-0269">Exonuclease</keyword>
<reference evidence="5 6" key="1">
    <citation type="submission" date="2016-10" db="EMBL/GenBank/DDBJ databases">
        <authorList>
            <person name="de Groot N.N."/>
        </authorList>
    </citation>
    <scope>NUCLEOTIDE SEQUENCE [LARGE SCALE GENOMIC DNA]</scope>
    <source>
        <strain evidence="5 6">DSM 23581</strain>
    </source>
</reference>
<dbReference type="PANTHER" id="PTHR11371">
    <property type="entry name" value="DEOXYRIBONUCLEASE"/>
    <property type="match status" value="1"/>
</dbReference>
<evidence type="ECO:0000256" key="2">
    <source>
        <dbReference type="ARBA" id="ARBA00022722"/>
    </source>
</evidence>
<evidence type="ECO:0000256" key="3">
    <source>
        <dbReference type="ARBA" id="ARBA00022801"/>
    </source>
</evidence>
<evidence type="ECO:0000256" key="1">
    <source>
        <dbReference type="ARBA" id="ARBA00007359"/>
    </source>
</evidence>
<protein>
    <submittedName>
        <fullName evidence="5">Metal-dependent hydrolase, endonuclease/exonuclease/phosphatase family</fullName>
    </submittedName>
</protein>
<feature type="domain" description="Endonuclease/exonuclease/phosphatase" evidence="4">
    <location>
        <begin position="31"/>
        <end position="265"/>
    </location>
</feature>
<keyword evidence="5" id="KW-0255">Endonuclease</keyword>
<name>A0A1H4AEF1_9FLAO</name>
<dbReference type="InterPro" id="IPR036691">
    <property type="entry name" value="Endo/exonu/phosph_ase_sf"/>
</dbReference>
<proteinExistence type="inferred from homology"/>
<gene>
    <name evidence="5" type="ORF">SAMN05421540_10512</name>
</gene>
<accession>A0A1H4AEF1</accession>
<sequence length="275" mass="31764">MKNFSQALSKLSFILFFFCFSISIAQVKLSTWNIQHMGKSKSDEEISYIADALKTHDLIAIQEVVAGPGGAKAVARLADELNRKGAKWDYSISNPTKSSPYSSERYAYLWKTSRLKIVGKAWLDENFIDKIEREPYFIRLKDNDGHVFTVVSFHAVPKKKQPETEIKYFKKYPALYPEDELIFLGDFNIPNSHSVFNPLKKMNFISVFENQKTSLRTKCIDGDCLASEYDHIFLKTDNLSIIDCGVIHFYEDFENMKLARKISDHILLWVEVDFN</sequence>
<dbReference type="Gene3D" id="3.60.10.10">
    <property type="entry name" value="Endonuclease/exonuclease/phosphatase"/>
    <property type="match status" value="1"/>
</dbReference>
<evidence type="ECO:0000313" key="6">
    <source>
        <dbReference type="Proteomes" id="UP000198820"/>
    </source>
</evidence>
<dbReference type="Pfam" id="PF03372">
    <property type="entry name" value="Exo_endo_phos"/>
    <property type="match status" value="1"/>
</dbReference>
<keyword evidence="2" id="KW-0540">Nuclease</keyword>
<dbReference type="InterPro" id="IPR016202">
    <property type="entry name" value="DNase_I"/>
</dbReference>
<dbReference type="PANTHER" id="PTHR11371:SF31">
    <property type="entry name" value="EXTRACELLULAR NUCLEASE"/>
    <property type="match status" value="1"/>
</dbReference>
<keyword evidence="6" id="KW-1185">Reference proteome</keyword>
<dbReference type="GO" id="GO:0004519">
    <property type="term" value="F:endonuclease activity"/>
    <property type="evidence" value="ECO:0007669"/>
    <property type="project" value="UniProtKB-KW"/>
</dbReference>
<dbReference type="AlphaFoldDB" id="A0A1H4AEF1"/>
<dbReference type="GO" id="GO:0004536">
    <property type="term" value="F:DNA nuclease activity"/>
    <property type="evidence" value="ECO:0007669"/>
    <property type="project" value="InterPro"/>
</dbReference>
<dbReference type="SUPFAM" id="SSF56219">
    <property type="entry name" value="DNase I-like"/>
    <property type="match status" value="1"/>
</dbReference>
<evidence type="ECO:0000313" key="5">
    <source>
        <dbReference type="EMBL" id="SEA34493.1"/>
    </source>
</evidence>
<dbReference type="InterPro" id="IPR005135">
    <property type="entry name" value="Endo/exonuclease/phosphatase"/>
</dbReference>
<dbReference type="EMBL" id="FNQF01000005">
    <property type="protein sequence ID" value="SEA34493.1"/>
    <property type="molecule type" value="Genomic_DNA"/>
</dbReference>
<dbReference type="RefSeq" id="WP_093242394.1">
    <property type="nucleotide sequence ID" value="NZ_FNQF01000005.1"/>
</dbReference>
<comment type="similarity">
    <text evidence="1">Belongs to the DNase I family.</text>
</comment>
<dbReference type="CDD" id="cd10283">
    <property type="entry name" value="MnuA_DNase1-like"/>
    <property type="match status" value="1"/>
</dbReference>
<dbReference type="GO" id="GO:0004527">
    <property type="term" value="F:exonuclease activity"/>
    <property type="evidence" value="ECO:0007669"/>
    <property type="project" value="UniProtKB-KW"/>
</dbReference>
<dbReference type="Proteomes" id="UP000198820">
    <property type="component" value="Unassembled WGS sequence"/>
</dbReference>
<organism evidence="5 6">
    <name type="scientific">Psychroflexus halocasei</name>
    <dbReference type="NCBI Taxonomy" id="908615"/>
    <lineage>
        <taxon>Bacteria</taxon>
        <taxon>Pseudomonadati</taxon>
        <taxon>Bacteroidota</taxon>
        <taxon>Flavobacteriia</taxon>
        <taxon>Flavobacteriales</taxon>
        <taxon>Flavobacteriaceae</taxon>
        <taxon>Psychroflexus</taxon>
    </lineage>
</organism>
<keyword evidence="3 5" id="KW-0378">Hydrolase</keyword>
<evidence type="ECO:0000259" key="4">
    <source>
        <dbReference type="Pfam" id="PF03372"/>
    </source>
</evidence>
<dbReference type="STRING" id="908615.SAMN05421540_10512"/>
<dbReference type="GO" id="GO:0006308">
    <property type="term" value="P:DNA catabolic process"/>
    <property type="evidence" value="ECO:0007669"/>
    <property type="project" value="InterPro"/>
</dbReference>